<evidence type="ECO:0000256" key="3">
    <source>
        <dbReference type="ARBA" id="ARBA00022989"/>
    </source>
</evidence>
<dbReference type="SUPFAM" id="SSF58113">
    <property type="entry name" value="Apolipoprotein A-I"/>
    <property type="match status" value="1"/>
</dbReference>
<feature type="region of interest" description="Disordered" evidence="5">
    <location>
        <begin position="151"/>
        <end position="181"/>
    </location>
</feature>
<keyword evidence="2 6" id="KW-0812">Transmembrane</keyword>
<dbReference type="GO" id="GO:0016020">
    <property type="term" value="C:membrane"/>
    <property type="evidence" value="ECO:0007669"/>
    <property type="project" value="UniProtKB-SubCell"/>
</dbReference>
<protein>
    <recommendedName>
        <fullName evidence="8">TMEM205-like domain-containing protein</fullName>
    </recommendedName>
</protein>
<dbReference type="PANTHER" id="PTHR47652">
    <property type="entry name" value="MITOCHONDRIAL IMPORT INNER MEMBRANE TRANSLOCASE SUBUNIT TIM44"/>
    <property type="match status" value="1"/>
</dbReference>
<feature type="chain" id="PRO_5043327952" description="TMEM205-like domain-containing protein" evidence="7">
    <location>
        <begin position="19"/>
        <end position="447"/>
    </location>
</feature>
<keyword evidence="10" id="KW-1185">Reference proteome</keyword>
<evidence type="ECO:0000256" key="6">
    <source>
        <dbReference type="SAM" id="Phobius"/>
    </source>
</evidence>
<feature type="transmembrane region" description="Helical" evidence="6">
    <location>
        <begin position="417"/>
        <end position="437"/>
    </location>
</feature>
<comment type="caution">
    <text evidence="9">The sequence shown here is derived from an EMBL/GenBank/DDBJ whole genome shotgun (WGS) entry which is preliminary data.</text>
</comment>
<comment type="subcellular location">
    <subcellularLocation>
        <location evidence="1">Membrane</location>
    </subcellularLocation>
</comment>
<feature type="transmembrane region" description="Helical" evidence="6">
    <location>
        <begin position="327"/>
        <end position="346"/>
    </location>
</feature>
<reference evidence="9" key="1">
    <citation type="submission" date="2019-10" db="EMBL/GenBank/DDBJ databases">
        <authorList>
            <person name="Zhang R."/>
            <person name="Pan Y."/>
            <person name="Wang J."/>
            <person name="Ma R."/>
            <person name="Yu S."/>
        </authorList>
    </citation>
    <scope>NUCLEOTIDE SEQUENCE</scope>
    <source>
        <strain evidence="9">LA-IB0</strain>
        <tissue evidence="9">Leaf</tissue>
    </source>
</reference>
<dbReference type="PANTHER" id="PTHR47652:SF3">
    <property type="entry name" value="MITOCHONDRIAL IMPORT INNER MEMBRANE TRANSLOCASE SUBUNIT TIM44"/>
    <property type="match status" value="1"/>
</dbReference>
<proteinExistence type="predicted"/>
<sequence>MMKNVLALSLVLTSLVSAGFFTPSPEKQHFKDDVRVKEAHMSSGVVIELEKDDGNTKVLISPQAQDHSHDREKGFVTNAKDKLSDETMEGKEEEEENHDHKFSPRELVCDAYGKCKHKIASAMGKTKDAAAAAEGAKDAVGETIGKFRNRVSDTAKKASDKAQETKESVKDKVKEKGSEMRQGWKEQVYNVKDKVYEVKEEAKKGMGEGIGKVKDTVSDAAAKKEASAQVGPKEKVKRQVSNVREKAKKAKEWMGTVTGVLHLVGLSAAYGMGVWVTFGSSYVLSGALPKQQFGMVQSKIYPVYFKAMAFSVGMGLLGHLMSGKRMVSPLSLAAALGMVLVNLLYLEPRATKVMFERMKKEKEEGRGKEGASGGRVVEAATESVDKGITTTEGATQEQQQPEKAGVIRGSREILRRLNSYSSVLNVLTLMSLTWHLLHLAHHLHTVC</sequence>
<keyword evidence="3 6" id="KW-1133">Transmembrane helix</keyword>
<keyword evidence="7" id="KW-0732">Signal</keyword>
<evidence type="ECO:0000256" key="1">
    <source>
        <dbReference type="ARBA" id="ARBA00004370"/>
    </source>
</evidence>
<accession>A0AAV6YB88</accession>
<gene>
    <name evidence="9" type="ORF">BUALT_Bualt01G0002200</name>
</gene>
<organism evidence="9 10">
    <name type="scientific">Buddleja alternifolia</name>
    <dbReference type="NCBI Taxonomy" id="168488"/>
    <lineage>
        <taxon>Eukaryota</taxon>
        <taxon>Viridiplantae</taxon>
        <taxon>Streptophyta</taxon>
        <taxon>Embryophyta</taxon>
        <taxon>Tracheophyta</taxon>
        <taxon>Spermatophyta</taxon>
        <taxon>Magnoliopsida</taxon>
        <taxon>eudicotyledons</taxon>
        <taxon>Gunneridae</taxon>
        <taxon>Pentapetalae</taxon>
        <taxon>asterids</taxon>
        <taxon>lamiids</taxon>
        <taxon>Lamiales</taxon>
        <taxon>Scrophulariaceae</taxon>
        <taxon>Buddlejeae</taxon>
        <taxon>Buddleja</taxon>
    </lineage>
</organism>
<evidence type="ECO:0000313" key="10">
    <source>
        <dbReference type="Proteomes" id="UP000826271"/>
    </source>
</evidence>
<name>A0AAV6YB88_9LAMI</name>
<feature type="transmembrane region" description="Helical" evidence="6">
    <location>
        <begin position="260"/>
        <end position="283"/>
    </location>
</feature>
<dbReference type="AlphaFoldDB" id="A0AAV6YB88"/>
<dbReference type="InterPro" id="IPR025423">
    <property type="entry name" value="TMEM205-like"/>
</dbReference>
<feature type="domain" description="TMEM205-like" evidence="8">
    <location>
        <begin position="266"/>
        <end position="358"/>
    </location>
</feature>
<feature type="signal peptide" evidence="7">
    <location>
        <begin position="1"/>
        <end position="18"/>
    </location>
</feature>
<evidence type="ECO:0000313" key="9">
    <source>
        <dbReference type="EMBL" id="KAG8389662.1"/>
    </source>
</evidence>
<dbReference type="Pfam" id="PF13664">
    <property type="entry name" value="DUF4149"/>
    <property type="match status" value="1"/>
</dbReference>
<evidence type="ECO:0000256" key="4">
    <source>
        <dbReference type="ARBA" id="ARBA00023136"/>
    </source>
</evidence>
<dbReference type="Gene3D" id="1.20.120.20">
    <property type="entry name" value="Apolipoprotein"/>
    <property type="match status" value="1"/>
</dbReference>
<dbReference type="Proteomes" id="UP000826271">
    <property type="component" value="Unassembled WGS sequence"/>
</dbReference>
<dbReference type="EMBL" id="WHWC01000001">
    <property type="protein sequence ID" value="KAG8389662.1"/>
    <property type="molecule type" value="Genomic_DNA"/>
</dbReference>
<evidence type="ECO:0000256" key="7">
    <source>
        <dbReference type="SAM" id="SignalP"/>
    </source>
</evidence>
<keyword evidence="4 6" id="KW-0472">Membrane</keyword>
<evidence type="ECO:0000259" key="8">
    <source>
        <dbReference type="Pfam" id="PF13664"/>
    </source>
</evidence>
<evidence type="ECO:0000256" key="2">
    <source>
        <dbReference type="ARBA" id="ARBA00022692"/>
    </source>
</evidence>
<feature type="transmembrane region" description="Helical" evidence="6">
    <location>
        <begin position="303"/>
        <end position="321"/>
    </location>
</feature>
<evidence type="ECO:0000256" key="5">
    <source>
        <dbReference type="SAM" id="MobiDB-lite"/>
    </source>
</evidence>